<keyword evidence="3" id="KW-1185">Reference proteome</keyword>
<evidence type="ECO:0000313" key="2">
    <source>
        <dbReference type="EMBL" id="OJD10017.1"/>
    </source>
</evidence>
<feature type="compositionally biased region" description="Basic and acidic residues" evidence="1">
    <location>
        <begin position="97"/>
        <end position="134"/>
    </location>
</feature>
<evidence type="ECO:0000313" key="3">
    <source>
        <dbReference type="Proteomes" id="UP000182235"/>
    </source>
</evidence>
<protein>
    <submittedName>
        <fullName evidence="2">Uncharacterized protein</fullName>
    </submittedName>
</protein>
<feature type="region of interest" description="Disordered" evidence="1">
    <location>
        <begin position="75"/>
        <end position="143"/>
    </location>
</feature>
<sequence length="143" mass="15782">MGTFTYNIMSPGPADCSLSTQLDTAHLLEANIPNSRSNEELLLSMLMPMPLFSVSVHLFKNALSDFSDNLIEKAHSSPSDVVNDPFSQQEPTSHMASEYHDGNTLKRSLNDSHDSIKAGPRPSEERHIQAHQSEEVTPPVSDH</sequence>
<evidence type="ECO:0000256" key="1">
    <source>
        <dbReference type="SAM" id="MobiDB-lite"/>
    </source>
</evidence>
<reference evidence="2 3" key="1">
    <citation type="submission" date="2015-07" db="EMBL/GenBank/DDBJ databases">
        <title>Emmonsia species relationships and genome sequence.</title>
        <authorList>
            <consortium name="The Broad Institute Genomics Platform"/>
            <person name="Cuomo C.A."/>
            <person name="Munoz J.F."/>
            <person name="Imamovic A."/>
            <person name="Priest M.E."/>
            <person name="Young S."/>
            <person name="Clay O.K."/>
            <person name="McEwen J.G."/>
        </authorList>
    </citation>
    <scope>NUCLEOTIDE SEQUENCE [LARGE SCALE GENOMIC DNA]</scope>
    <source>
        <strain evidence="2 3">UAMH 9510</strain>
    </source>
</reference>
<feature type="compositionally biased region" description="Polar residues" evidence="1">
    <location>
        <begin position="76"/>
        <end position="95"/>
    </location>
</feature>
<dbReference type="EMBL" id="LGRN01000981">
    <property type="protein sequence ID" value="OJD10017.1"/>
    <property type="molecule type" value="Genomic_DNA"/>
</dbReference>
<dbReference type="Proteomes" id="UP000182235">
    <property type="component" value="Unassembled WGS sequence"/>
</dbReference>
<organism evidence="2 3">
    <name type="scientific">Emergomyces pasteurianus Ep9510</name>
    <dbReference type="NCBI Taxonomy" id="1447872"/>
    <lineage>
        <taxon>Eukaryota</taxon>
        <taxon>Fungi</taxon>
        <taxon>Dikarya</taxon>
        <taxon>Ascomycota</taxon>
        <taxon>Pezizomycotina</taxon>
        <taxon>Eurotiomycetes</taxon>
        <taxon>Eurotiomycetidae</taxon>
        <taxon>Onygenales</taxon>
        <taxon>Ajellomycetaceae</taxon>
        <taxon>Emergomyces</taxon>
    </lineage>
</organism>
<dbReference type="VEuPathDB" id="FungiDB:AJ78_08798"/>
<comment type="caution">
    <text evidence="2">The sequence shown here is derived from an EMBL/GenBank/DDBJ whole genome shotgun (WGS) entry which is preliminary data.</text>
</comment>
<accession>A0A1J9NZL8</accession>
<name>A0A1J9NZL8_9EURO</name>
<proteinExistence type="predicted"/>
<dbReference type="AlphaFoldDB" id="A0A1J9NZL8"/>
<dbReference type="OrthoDB" id="4191019at2759"/>
<gene>
    <name evidence="2" type="ORF">AJ78_08798</name>
</gene>